<organism evidence="1 2">
    <name type="scientific">Xenorhabdus bovienii (strain SS-2004)</name>
    <name type="common">Xenorhabdus nematophila subsp. bovienii</name>
    <dbReference type="NCBI Taxonomy" id="406818"/>
    <lineage>
        <taxon>Bacteria</taxon>
        <taxon>Pseudomonadati</taxon>
        <taxon>Pseudomonadota</taxon>
        <taxon>Gammaproteobacteria</taxon>
        <taxon>Enterobacterales</taxon>
        <taxon>Morganellaceae</taxon>
        <taxon>Xenorhabdus</taxon>
    </lineage>
</organism>
<protein>
    <submittedName>
        <fullName evidence="1">Uncharacterized protein</fullName>
    </submittedName>
</protein>
<dbReference type="KEGG" id="xbo:XBJ1_2766"/>
<dbReference type="EMBL" id="FN667741">
    <property type="protein sequence ID" value="CBJ81890.1"/>
    <property type="molecule type" value="Genomic_DNA"/>
</dbReference>
<accession>D3V7S8</accession>
<sequence length="38" mass="4540">MIFYRGELEQHRNPKIVKRVRKGSALSAVTVEELIREW</sequence>
<gene>
    <name evidence="1" type="ordered locus">XBJ1_2766</name>
</gene>
<evidence type="ECO:0000313" key="2">
    <source>
        <dbReference type="Proteomes" id="UP000002045"/>
    </source>
</evidence>
<evidence type="ECO:0000313" key="1">
    <source>
        <dbReference type="EMBL" id="CBJ81890.1"/>
    </source>
</evidence>
<reference evidence="1" key="1">
    <citation type="journal article" date="2011" name="PLoS ONE">
        <title>The entomopathogenic bacterial endosymbionts xenorhabdus and photorhabdus: convergent lifestyles from divergent genomes.</title>
        <authorList>
            <person name="Chaston J.M."/>
            <person name="Suen G."/>
            <person name="Tucker S.L."/>
            <person name="Andersen A.W."/>
            <person name="Bhasin A."/>
            <person name="Bode E."/>
            <person name="Bode H.B."/>
            <person name="Brachmann A.O."/>
            <person name="Cowles C.E."/>
            <person name="Cowles K.N."/>
            <person name="Darby C."/>
            <person name="de Leon L."/>
            <person name="Drace K."/>
            <person name="Du Z."/>
            <person name="Givaudan A."/>
            <person name="Herbert Tran E.E."/>
            <person name="Jewell K.A."/>
            <person name="Knack J.J."/>
            <person name="Krasomil-Osterfeld K.C."/>
            <person name="Kukor R."/>
            <person name="Lanois A."/>
            <person name="Latreille P."/>
            <person name="Leimgruber N.K."/>
            <person name="Lipke C.M."/>
            <person name="Liu R."/>
            <person name="Lu X."/>
            <person name="Martens E.C."/>
            <person name="Marri P.R."/>
            <person name="Medigue C."/>
            <person name="Menard M.L."/>
            <person name="Miller N.M."/>
            <person name="Morales-Soto N."/>
            <person name="Norton S."/>
            <person name="Ogier J.C."/>
            <person name="Orchard S.S."/>
            <person name="Park D."/>
            <person name="Park Y."/>
            <person name="Qurollo B.A."/>
            <person name="Sugar D.R."/>
            <person name="Richards G.R."/>
            <person name="Rouy Z."/>
            <person name="Slominski B."/>
            <person name="Slominski K."/>
            <person name="Snyder H."/>
            <person name="Tjaden B.C."/>
            <person name="van der Hoeven R."/>
            <person name="Welch R.D."/>
            <person name="Wheeler C."/>
            <person name="Xiang B."/>
            <person name="Barbazuk B."/>
            <person name="Gaudriault S."/>
            <person name="Goodner B."/>
            <person name="Slater S.C."/>
            <person name="Forst S."/>
            <person name="Goldman B.S."/>
            <person name="Goodrich-Blair H."/>
        </authorList>
    </citation>
    <scope>NUCLEOTIDE SEQUENCE [LARGE SCALE GENOMIC DNA]</scope>
    <source>
        <strain evidence="1">SS-2004</strain>
    </source>
</reference>
<dbReference type="AlphaFoldDB" id="D3V7S8"/>
<dbReference type="STRING" id="406818.XBJ1_2766"/>
<dbReference type="HOGENOM" id="CLU_3368113_0_0_6"/>
<proteinExistence type="predicted"/>
<name>D3V7S8_XENBS</name>
<dbReference type="Proteomes" id="UP000002045">
    <property type="component" value="Chromosome"/>
</dbReference>